<protein>
    <submittedName>
        <fullName evidence="1 2">Uncharacterized protein</fullName>
    </submittedName>
</protein>
<evidence type="ECO:0000313" key="2">
    <source>
        <dbReference type="EnsemblFungi" id="MAPG_11948T0"/>
    </source>
</evidence>
<dbReference type="EnsemblFungi" id="MAPG_11948T0">
    <property type="protein sequence ID" value="MAPG_11948T0"/>
    <property type="gene ID" value="MAPG_11948"/>
</dbReference>
<reference evidence="1" key="3">
    <citation type="submission" date="2011-03" db="EMBL/GenBank/DDBJ databases">
        <title>Annotation of Magnaporthe poae ATCC 64411.</title>
        <authorList>
            <person name="Ma L.-J."/>
            <person name="Dead R."/>
            <person name="Young S.K."/>
            <person name="Zeng Q."/>
            <person name="Gargeya S."/>
            <person name="Fitzgerald M."/>
            <person name="Haas B."/>
            <person name="Abouelleil A."/>
            <person name="Alvarado L."/>
            <person name="Arachchi H.M."/>
            <person name="Berlin A."/>
            <person name="Brown A."/>
            <person name="Chapman S.B."/>
            <person name="Chen Z."/>
            <person name="Dunbar C."/>
            <person name="Freedman E."/>
            <person name="Gearin G."/>
            <person name="Gellesch M."/>
            <person name="Goldberg J."/>
            <person name="Griggs A."/>
            <person name="Gujja S."/>
            <person name="Heiman D."/>
            <person name="Howarth C."/>
            <person name="Larson L."/>
            <person name="Lui A."/>
            <person name="MacDonald P.J.P."/>
            <person name="Mehta T."/>
            <person name="Montmayeur A."/>
            <person name="Murphy C."/>
            <person name="Neiman D."/>
            <person name="Pearson M."/>
            <person name="Priest M."/>
            <person name="Roberts A."/>
            <person name="Saif S."/>
            <person name="Shea T."/>
            <person name="Shenoy N."/>
            <person name="Sisk P."/>
            <person name="Stolte C."/>
            <person name="Sykes S."/>
            <person name="Yandava C."/>
            <person name="Wortman J."/>
            <person name="Nusbaum C."/>
            <person name="Birren B."/>
        </authorList>
    </citation>
    <scope>NUCLEOTIDE SEQUENCE</scope>
    <source>
        <strain evidence="1">ATCC 64411</strain>
    </source>
</reference>
<reference evidence="1" key="1">
    <citation type="submission" date="2010-05" db="EMBL/GenBank/DDBJ databases">
        <title>The Genome Sequence of Magnaporthe poae strain ATCC 64411.</title>
        <authorList>
            <consortium name="The Broad Institute Genome Sequencing Platform"/>
            <consortium name="Broad Institute Genome Sequencing Center for Infectious Disease"/>
            <person name="Ma L.-J."/>
            <person name="Dead R."/>
            <person name="Young S."/>
            <person name="Zeng Q."/>
            <person name="Koehrsen M."/>
            <person name="Alvarado L."/>
            <person name="Berlin A."/>
            <person name="Chapman S.B."/>
            <person name="Chen Z."/>
            <person name="Freedman E."/>
            <person name="Gellesch M."/>
            <person name="Goldberg J."/>
            <person name="Griggs A."/>
            <person name="Gujja S."/>
            <person name="Heilman E.R."/>
            <person name="Heiman D."/>
            <person name="Hepburn T."/>
            <person name="Howarth C."/>
            <person name="Jen D."/>
            <person name="Larson L."/>
            <person name="Mehta T."/>
            <person name="Neiman D."/>
            <person name="Pearson M."/>
            <person name="Roberts A."/>
            <person name="Saif S."/>
            <person name="Shea T."/>
            <person name="Shenoy N."/>
            <person name="Sisk P."/>
            <person name="Stolte C."/>
            <person name="Sykes S."/>
            <person name="Walk T."/>
            <person name="White J."/>
            <person name="Yandava C."/>
            <person name="Haas B."/>
            <person name="Nusbaum C."/>
            <person name="Birren B."/>
        </authorList>
    </citation>
    <scope>NUCLEOTIDE SEQUENCE</scope>
    <source>
        <strain evidence="1">ATCC 64411</strain>
    </source>
</reference>
<evidence type="ECO:0000313" key="1">
    <source>
        <dbReference type="EMBL" id="KLU93009.1"/>
    </source>
</evidence>
<gene>
    <name evidence="1" type="ORF">MAPG_11948</name>
</gene>
<keyword evidence="3" id="KW-1185">Reference proteome</keyword>
<name>A0A0C4EGJ5_MAGP6</name>
<dbReference type="EMBL" id="ADBL01002988">
    <property type="status" value="NOT_ANNOTATED_CDS"/>
    <property type="molecule type" value="Genomic_DNA"/>
</dbReference>
<dbReference type="Proteomes" id="UP000011715">
    <property type="component" value="Unassembled WGS sequence"/>
</dbReference>
<accession>A0A0C4EGJ5</accession>
<dbReference type="EMBL" id="GL877055">
    <property type="protein sequence ID" value="KLU93009.1"/>
    <property type="molecule type" value="Genomic_DNA"/>
</dbReference>
<proteinExistence type="predicted"/>
<dbReference type="AlphaFoldDB" id="A0A0C4EGJ5"/>
<dbReference type="VEuPathDB" id="FungiDB:MAPG_11948"/>
<reference evidence="3" key="2">
    <citation type="submission" date="2010-05" db="EMBL/GenBank/DDBJ databases">
        <title>The genome sequence of Magnaporthe poae strain ATCC 64411.</title>
        <authorList>
            <person name="Ma L.-J."/>
            <person name="Dead R."/>
            <person name="Young S."/>
            <person name="Zeng Q."/>
            <person name="Koehrsen M."/>
            <person name="Alvarado L."/>
            <person name="Berlin A."/>
            <person name="Chapman S.B."/>
            <person name="Chen Z."/>
            <person name="Freedman E."/>
            <person name="Gellesch M."/>
            <person name="Goldberg J."/>
            <person name="Griggs A."/>
            <person name="Gujja S."/>
            <person name="Heilman E.R."/>
            <person name="Heiman D."/>
            <person name="Hepburn T."/>
            <person name="Howarth C."/>
            <person name="Jen D."/>
            <person name="Larson L."/>
            <person name="Mehta T."/>
            <person name="Neiman D."/>
            <person name="Pearson M."/>
            <person name="Roberts A."/>
            <person name="Saif S."/>
            <person name="Shea T."/>
            <person name="Shenoy N."/>
            <person name="Sisk P."/>
            <person name="Stolte C."/>
            <person name="Sykes S."/>
            <person name="Walk T."/>
            <person name="White J."/>
            <person name="Yandava C."/>
            <person name="Haas B."/>
            <person name="Nusbaum C."/>
            <person name="Birren B."/>
        </authorList>
    </citation>
    <scope>NUCLEOTIDE SEQUENCE [LARGE SCALE GENOMIC DNA]</scope>
    <source>
        <strain evidence="3">ATCC 64411 / 73-15</strain>
    </source>
</reference>
<reference evidence="2" key="4">
    <citation type="journal article" date="2015" name="G3 (Bethesda)">
        <title>Genome sequences of three phytopathogenic species of the Magnaporthaceae family of fungi.</title>
        <authorList>
            <person name="Okagaki L.H."/>
            <person name="Nunes C.C."/>
            <person name="Sailsbery J."/>
            <person name="Clay B."/>
            <person name="Brown D."/>
            <person name="John T."/>
            <person name="Oh Y."/>
            <person name="Young N."/>
            <person name="Fitzgerald M."/>
            <person name="Haas B.J."/>
            <person name="Zeng Q."/>
            <person name="Young S."/>
            <person name="Adiconis X."/>
            <person name="Fan L."/>
            <person name="Levin J.Z."/>
            <person name="Mitchell T.K."/>
            <person name="Okubara P.A."/>
            <person name="Farman M.L."/>
            <person name="Kohn L.M."/>
            <person name="Birren B."/>
            <person name="Ma L.-J."/>
            <person name="Dean R.A."/>
        </authorList>
    </citation>
    <scope>NUCLEOTIDE SEQUENCE</scope>
    <source>
        <strain evidence="2">ATCC 64411 / 73-15</strain>
    </source>
</reference>
<reference evidence="2" key="5">
    <citation type="submission" date="2015-06" db="UniProtKB">
        <authorList>
            <consortium name="EnsemblFungi"/>
        </authorList>
    </citation>
    <scope>IDENTIFICATION</scope>
    <source>
        <strain evidence="2">ATCC 64411</strain>
    </source>
</reference>
<organism evidence="2 3">
    <name type="scientific">Magnaporthiopsis poae (strain ATCC 64411 / 73-15)</name>
    <name type="common">Kentucky bluegrass fungus</name>
    <name type="synonym">Magnaporthe poae</name>
    <dbReference type="NCBI Taxonomy" id="644358"/>
    <lineage>
        <taxon>Eukaryota</taxon>
        <taxon>Fungi</taxon>
        <taxon>Dikarya</taxon>
        <taxon>Ascomycota</taxon>
        <taxon>Pezizomycotina</taxon>
        <taxon>Sordariomycetes</taxon>
        <taxon>Sordariomycetidae</taxon>
        <taxon>Magnaporthales</taxon>
        <taxon>Magnaporthaceae</taxon>
        <taxon>Magnaporthiopsis</taxon>
    </lineage>
</organism>
<sequence>MAVRRVERAVSGGTESVSIISRVRTSPAPDGASSVSESARHGVMQQLARKDQARVFDELPARPAGMGPIILRASYCRTRPRSSRRAAAVLPGCLYGNTASLRCVSGLLVSRQITWLTSARILPGGHVKHSLQHPAPGGQARDGVEEQRARLDLAVVTGRHGSASTMRISRQWGKDAAFAEEGPGSGLDGLDVRRPKVLSRMWSLPWRVTQAK</sequence>
<evidence type="ECO:0000313" key="3">
    <source>
        <dbReference type="Proteomes" id="UP000011715"/>
    </source>
</evidence>